<dbReference type="InterPro" id="IPR005349">
    <property type="entry name" value="TMEM14"/>
</dbReference>
<dbReference type="EMBL" id="GDJX01002701">
    <property type="protein sequence ID" value="JAT65235.1"/>
    <property type="molecule type" value="Transcribed_RNA"/>
</dbReference>
<protein>
    <submittedName>
        <fullName evidence="7">UPF0136 membrane protein YJR085C</fullName>
    </submittedName>
</protein>
<proteinExistence type="inferred from homology"/>
<evidence type="ECO:0000313" key="7">
    <source>
        <dbReference type="EMBL" id="JAT65235.1"/>
    </source>
</evidence>
<gene>
    <name evidence="7" type="primary">YJR085C_1</name>
    <name evidence="7" type="ORF">g.171914</name>
</gene>
<evidence type="ECO:0000256" key="1">
    <source>
        <dbReference type="ARBA" id="ARBA00004370"/>
    </source>
</evidence>
<sequence>MSHHPSYTMAVICTIGGIAAYSKARSIPSLIAGVGIGTLYGIAGYVIKKNKDYGYETAFAASTILAGSMVPRAIKTKKSIPLSLGVLSVGVGAYYAKKIYEYKVGV</sequence>
<keyword evidence="4 6" id="KW-1133">Transmembrane helix</keyword>
<dbReference type="InterPro" id="IPR044890">
    <property type="entry name" value="TMEM14_sf"/>
</dbReference>
<keyword evidence="5 6" id="KW-0472">Membrane</keyword>
<dbReference type="Gene3D" id="1.10.10.1740">
    <property type="entry name" value="Transmembrane protein 14-like"/>
    <property type="match status" value="1"/>
</dbReference>
<dbReference type="Pfam" id="PF03647">
    <property type="entry name" value="Tmemb_14"/>
    <property type="match status" value="1"/>
</dbReference>
<evidence type="ECO:0000256" key="6">
    <source>
        <dbReference type="SAM" id="Phobius"/>
    </source>
</evidence>
<organism evidence="7">
    <name type="scientific">Anthurium amnicola</name>
    <dbReference type="NCBI Taxonomy" id="1678845"/>
    <lineage>
        <taxon>Eukaryota</taxon>
        <taxon>Viridiplantae</taxon>
        <taxon>Streptophyta</taxon>
        <taxon>Embryophyta</taxon>
        <taxon>Tracheophyta</taxon>
        <taxon>Spermatophyta</taxon>
        <taxon>Magnoliopsida</taxon>
        <taxon>Liliopsida</taxon>
        <taxon>Araceae</taxon>
        <taxon>Pothoideae</taxon>
        <taxon>Potheae</taxon>
        <taxon>Anthurium</taxon>
    </lineage>
</organism>
<name>A0A1D1ZEG7_9ARAE</name>
<reference evidence="7" key="1">
    <citation type="submission" date="2015-07" db="EMBL/GenBank/DDBJ databases">
        <title>Transcriptome Assembly of Anthurium amnicola.</title>
        <authorList>
            <person name="Suzuki J."/>
        </authorList>
    </citation>
    <scope>NUCLEOTIDE SEQUENCE</scope>
</reference>
<dbReference type="PANTHER" id="PTHR12668:SF53">
    <property type="entry name" value="TMEM14 PROTEIN HOMOLOG YJR085C"/>
    <property type="match status" value="1"/>
</dbReference>
<evidence type="ECO:0000256" key="3">
    <source>
        <dbReference type="ARBA" id="ARBA00022692"/>
    </source>
</evidence>
<evidence type="ECO:0000256" key="4">
    <source>
        <dbReference type="ARBA" id="ARBA00022989"/>
    </source>
</evidence>
<comment type="subcellular location">
    <subcellularLocation>
        <location evidence="1">Membrane</location>
    </subcellularLocation>
</comment>
<evidence type="ECO:0000256" key="2">
    <source>
        <dbReference type="ARBA" id="ARBA00007590"/>
    </source>
</evidence>
<accession>A0A1D1ZEG7</accession>
<comment type="similarity">
    <text evidence="2">Belongs to the TMEM14 family.</text>
</comment>
<dbReference type="AlphaFoldDB" id="A0A1D1ZEG7"/>
<feature type="transmembrane region" description="Helical" evidence="6">
    <location>
        <begin position="29"/>
        <end position="47"/>
    </location>
</feature>
<dbReference type="PANTHER" id="PTHR12668">
    <property type="entry name" value="TRANSMEMBRANE PROTEIN 14, 15"/>
    <property type="match status" value="1"/>
</dbReference>
<dbReference type="GO" id="GO:0016020">
    <property type="term" value="C:membrane"/>
    <property type="evidence" value="ECO:0007669"/>
    <property type="project" value="UniProtKB-SubCell"/>
</dbReference>
<keyword evidence="3 6" id="KW-0812">Transmembrane</keyword>
<evidence type="ECO:0000256" key="5">
    <source>
        <dbReference type="ARBA" id="ARBA00023136"/>
    </source>
</evidence>